<keyword evidence="1" id="KW-0732">Signal</keyword>
<feature type="non-terminal residue" evidence="2">
    <location>
        <position position="1"/>
    </location>
</feature>
<evidence type="ECO:0000313" key="3">
    <source>
        <dbReference type="Proteomes" id="UP001642483"/>
    </source>
</evidence>
<name>A0ABP0G0T7_CLALP</name>
<feature type="chain" id="PRO_5047006933" evidence="1">
    <location>
        <begin position="22"/>
        <end position="56"/>
    </location>
</feature>
<evidence type="ECO:0000256" key="1">
    <source>
        <dbReference type="SAM" id="SignalP"/>
    </source>
</evidence>
<gene>
    <name evidence="2" type="ORF">CVLEPA_LOCUS16569</name>
</gene>
<reference evidence="2 3" key="1">
    <citation type="submission" date="2024-02" db="EMBL/GenBank/DDBJ databases">
        <authorList>
            <person name="Daric V."/>
            <person name="Darras S."/>
        </authorList>
    </citation>
    <scope>NUCLEOTIDE SEQUENCE [LARGE SCALE GENOMIC DNA]</scope>
</reference>
<organism evidence="2 3">
    <name type="scientific">Clavelina lepadiformis</name>
    <name type="common">Light-bulb sea squirt</name>
    <name type="synonym">Ascidia lepadiformis</name>
    <dbReference type="NCBI Taxonomy" id="159417"/>
    <lineage>
        <taxon>Eukaryota</taxon>
        <taxon>Metazoa</taxon>
        <taxon>Chordata</taxon>
        <taxon>Tunicata</taxon>
        <taxon>Ascidiacea</taxon>
        <taxon>Aplousobranchia</taxon>
        <taxon>Clavelinidae</taxon>
        <taxon>Clavelina</taxon>
    </lineage>
</organism>
<proteinExistence type="predicted"/>
<accession>A0ABP0G0T7</accession>
<sequence>TLTLMVFSALCSLLFRPSGFTSLQRVSIPQPLHKLDIEASSADFATETFSVQNPGI</sequence>
<protein>
    <submittedName>
        <fullName evidence="2">Uncharacterized protein</fullName>
    </submittedName>
</protein>
<dbReference type="EMBL" id="CAWYQH010000099">
    <property type="protein sequence ID" value="CAK8685436.1"/>
    <property type="molecule type" value="Genomic_DNA"/>
</dbReference>
<feature type="signal peptide" evidence="1">
    <location>
        <begin position="1"/>
        <end position="21"/>
    </location>
</feature>
<keyword evidence="3" id="KW-1185">Reference proteome</keyword>
<evidence type="ECO:0000313" key="2">
    <source>
        <dbReference type="EMBL" id="CAK8685436.1"/>
    </source>
</evidence>
<comment type="caution">
    <text evidence="2">The sequence shown here is derived from an EMBL/GenBank/DDBJ whole genome shotgun (WGS) entry which is preliminary data.</text>
</comment>
<dbReference type="Proteomes" id="UP001642483">
    <property type="component" value="Unassembled WGS sequence"/>
</dbReference>